<dbReference type="InterPro" id="IPR038522">
    <property type="entry name" value="T4/T6SS_DotU_sf"/>
</dbReference>
<dbReference type="NCBIfam" id="TIGR03350">
    <property type="entry name" value="type_VI_ompA"/>
    <property type="match status" value="1"/>
</dbReference>
<evidence type="ECO:0000259" key="4">
    <source>
        <dbReference type="PROSITE" id="PS51123"/>
    </source>
</evidence>
<evidence type="ECO:0000256" key="3">
    <source>
        <dbReference type="SAM" id="Phobius"/>
    </source>
</evidence>
<dbReference type="AlphaFoldDB" id="A0A4R5L3P1"/>
<evidence type="ECO:0000256" key="1">
    <source>
        <dbReference type="PROSITE-ProRule" id="PRU00473"/>
    </source>
</evidence>
<evidence type="ECO:0000256" key="2">
    <source>
        <dbReference type="SAM" id="MobiDB-lite"/>
    </source>
</evidence>
<dbReference type="CDD" id="cd07185">
    <property type="entry name" value="OmpA_C-like"/>
    <property type="match status" value="1"/>
</dbReference>
<dbReference type="Pfam" id="PF09850">
    <property type="entry name" value="DotU"/>
    <property type="match status" value="1"/>
</dbReference>
<dbReference type="InterPro" id="IPR017732">
    <property type="entry name" value="T4/T6SS_DotU"/>
</dbReference>
<dbReference type="NCBIfam" id="TIGR03349">
    <property type="entry name" value="IV_VI_DotU"/>
    <property type="match status" value="1"/>
</dbReference>
<keyword evidence="3" id="KW-0812">Transmembrane</keyword>
<keyword evidence="3" id="KW-1133">Transmembrane helix</keyword>
<dbReference type="InterPro" id="IPR017733">
    <property type="entry name" value="OmpA-like_dom_proteobacteria"/>
</dbReference>
<dbReference type="Pfam" id="PF00691">
    <property type="entry name" value="OmpA"/>
    <property type="match status" value="1"/>
</dbReference>
<dbReference type="EMBL" id="SMOD01000043">
    <property type="protein sequence ID" value="TDG03289.1"/>
    <property type="molecule type" value="Genomic_DNA"/>
</dbReference>
<organism evidence="5 6">
    <name type="scientific">Paraburkholderia guartelaensis</name>
    <dbReference type="NCBI Taxonomy" id="2546446"/>
    <lineage>
        <taxon>Bacteria</taxon>
        <taxon>Pseudomonadati</taxon>
        <taxon>Pseudomonadota</taxon>
        <taxon>Betaproteobacteria</taxon>
        <taxon>Burkholderiales</taxon>
        <taxon>Burkholderiaceae</taxon>
        <taxon>Paraburkholderia</taxon>
    </lineage>
</organism>
<gene>
    <name evidence="5" type="primary">tssL</name>
    <name evidence="5" type="ORF">E1N52_35390</name>
</gene>
<dbReference type="PANTHER" id="PTHR38033:SF1">
    <property type="entry name" value="DOTU FAMILY TYPE IV_VI SECRETION SYSTEM PROTEIN"/>
    <property type="match status" value="1"/>
</dbReference>
<dbReference type="GO" id="GO:0016020">
    <property type="term" value="C:membrane"/>
    <property type="evidence" value="ECO:0007669"/>
    <property type="project" value="UniProtKB-UniRule"/>
</dbReference>
<evidence type="ECO:0000313" key="5">
    <source>
        <dbReference type="EMBL" id="TDG03289.1"/>
    </source>
</evidence>
<feature type="compositionally biased region" description="Low complexity" evidence="2">
    <location>
        <begin position="36"/>
        <end position="50"/>
    </location>
</feature>
<dbReference type="InterPro" id="IPR036737">
    <property type="entry name" value="OmpA-like_sf"/>
</dbReference>
<dbReference type="PROSITE" id="PS51123">
    <property type="entry name" value="OMPA_2"/>
    <property type="match status" value="1"/>
</dbReference>
<dbReference type="PANTHER" id="PTHR38033">
    <property type="entry name" value="MEMBRANE PROTEIN-RELATED"/>
    <property type="match status" value="1"/>
</dbReference>
<dbReference type="NCBIfam" id="NF038228">
    <property type="entry name" value="IcmH_DotU_IVB"/>
    <property type="match status" value="1"/>
</dbReference>
<keyword evidence="1 3" id="KW-0472">Membrane</keyword>
<name>A0A4R5L3P1_9BURK</name>
<dbReference type="Gene3D" id="3.30.1330.60">
    <property type="entry name" value="OmpA-like domain"/>
    <property type="match status" value="1"/>
</dbReference>
<protein>
    <submittedName>
        <fullName evidence="5">Type VI secretion system protein TssL</fullName>
    </submittedName>
</protein>
<evidence type="ECO:0000313" key="6">
    <source>
        <dbReference type="Proteomes" id="UP000295606"/>
    </source>
</evidence>
<proteinExistence type="predicted"/>
<accession>A0A4R5L3P1</accession>
<dbReference type="OrthoDB" id="345640at2"/>
<dbReference type="RefSeq" id="WP_133188583.1">
    <property type="nucleotide sequence ID" value="NZ_SMOD01000043.1"/>
</dbReference>
<feature type="domain" description="OmpA-like" evidence="4">
    <location>
        <begin position="335"/>
        <end position="447"/>
    </location>
</feature>
<dbReference type="Gene3D" id="1.25.40.590">
    <property type="entry name" value="Type IV / VI secretion system, DotU"/>
    <property type="match status" value="1"/>
</dbReference>
<sequence>MTDNTNAPLDDADYLDAARTIRMPMPGRKRERSAGAEAQATPQPKPQAAEPALTPLDASIAGRNPLLRAANPLLELALPLRRLPSHPDLDTLRAQLIQMVRRFEADGRAFGVPDTQLGPARYCLCTFIDEAIAATPWGAGVWGRRSLLVTFHNEASGGERLFVILQRLAQTPAADIDLLELIYVILALGFDGRYRLIEGGKRQLDEIRERLEQMIRAQRGPVERALSPHWQPAEHARERTLGFVPLWVALAFAALVLMATSLVLGLRINAFSDPVFEAIRGIRVAPAPVLAAKMQAAPKFASALDGFLAPEIAQGLVTVGESGDRTTVTINNSAEGTQIFASGSAELDPHFVPLVQRIGEALADKPGNVVVIGHTDDQRIVSARFPSNVALSQARAETVRAILAAHLADPARVSAEGRGDTEPVASNETAAGRARNRRVTIAILAPGAAP</sequence>
<feature type="transmembrane region" description="Helical" evidence="3">
    <location>
        <begin position="246"/>
        <end position="266"/>
    </location>
</feature>
<dbReference type="SUPFAM" id="SSF103088">
    <property type="entry name" value="OmpA-like"/>
    <property type="match status" value="1"/>
</dbReference>
<feature type="region of interest" description="Disordered" evidence="2">
    <location>
        <begin position="24"/>
        <end position="50"/>
    </location>
</feature>
<dbReference type="InterPro" id="IPR006665">
    <property type="entry name" value="OmpA-like"/>
</dbReference>
<feature type="region of interest" description="Disordered" evidence="2">
    <location>
        <begin position="413"/>
        <end position="433"/>
    </location>
</feature>
<comment type="caution">
    <text evidence="5">The sequence shown here is derived from an EMBL/GenBank/DDBJ whole genome shotgun (WGS) entry which is preliminary data.</text>
</comment>
<dbReference type="Proteomes" id="UP000295606">
    <property type="component" value="Unassembled WGS sequence"/>
</dbReference>
<reference evidence="5 6" key="1">
    <citation type="submission" date="2019-03" db="EMBL/GenBank/DDBJ databases">
        <title>Paraburkholderia sp. isolated from native Mimosa gymnas in Guartela State Park, Brazil.</title>
        <authorList>
            <person name="Paulitsch F."/>
            <person name="Hungria M."/>
            <person name="Delamuta J.R.M."/>
            <person name="Ribeiro R.A."/>
            <person name="Dall'Agnol R."/>
            <person name="Silva J.S.B."/>
        </authorList>
    </citation>
    <scope>NUCLEOTIDE SEQUENCE [LARGE SCALE GENOMIC DNA]</scope>
    <source>
        <strain evidence="5 6">CNPSo 3008</strain>
    </source>
</reference>